<dbReference type="InterPro" id="IPR027393">
    <property type="entry name" value="Virus_scaffolding_prot_C"/>
</dbReference>
<feature type="domain" description="IDEAL" evidence="1">
    <location>
        <begin position="119"/>
        <end position="138"/>
    </location>
</feature>
<dbReference type="EMBL" id="JBDXSU010000012">
    <property type="protein sequence ID" value="MFB5191623.1"/>
    <property type="molecule type" value="Genomic_DNA"/>
</dbReference>
<comment type="caution">
    <text evidence="2">The sequence shown here is derived from an EMBL/GenBank/DDBJ whole genome shotgun (WGS) entry which is preliminary data.</text>
</comment>
<dbReference type="Pfam" id="PF08858">
    <property type="entry name" value="IDEAL"/>
    <property type="match status" value="1"/>
</dbReference>
<name>A0ABV5AH66_9BACL</name>
<dbReference type="InterPro" id="IPR014957">
    <property type="entry name" value="IDEAL_dom"/>
</dbReference>
<evidence type="ECO:0000259" key="1">
    <source>
        <dbReference type="Pfam" id="PF08858"/>
    </source>
</evidence>
<dbReference type="Proteomes" id="UP001579974">
    <property type="component" value="Unassembled WGS sequence"/>
</dbReference>
<sequence>MMTKDEILTLKTKLLPSGADSVIDYLAARHAQLEATNIVLENVPLLIIGRHGMIARIPINGRIKKVSQADEVLQALQTFFAHQANSSEKLYVFVNLPDLPIPPEVQQVLSEVEERAKFREQIKQRIDQALDQRDKAAFDAAVKELELLQREEERQTWRARRFL</sequence>
<gene>
    <name evidence="2" type="ORF">KKP3000_000397</name>
</gene>
<dbReference type="RefSeq" id="WP_275473130.1">
    <property type="nucleotide sequence ID" value="NZ_CP162940.1"/>
</dbReference>
<protein>
    <submittedName>
        <fullName evidence="2">IDEAL domain-containing protein</fullName>
    </submittedName>
</protein>
<dbReference type="Gene3D" id="4.10.810.10">
    <property type="entry name" value="Virus Scaffolding Protein, Chain A"/>
    <property type="match status" value="1"/>
</dbReference>
<evidence type="ECO:0000313" key="2">
    <source>
        <dbReference type="EMBL" id="MFB5191623.1"/>
    </source>
</evidence>
<proteinExistence type="predicted"/>
<reference evidence="2 3" key="1">
    <citation type="journal article" date="2024" name="Int. J. Mol. Sci.">
        <title>Exploration of Alicyclobacillus spp. Genome in Search of Antibiotic Resistance.</title>
        <authorList>
            <person name="Bucka-Kolendo J."/>
            <person name="Kiousi D.E."/>
            <person name="Dekowska A."/>
            <person name="Mikolajczuk-Szczyrba A."/>
            <person name="Karadedos D.M."/>
            <person name="Michael P."/>
            <person name="Galanis A."/>
            <person name="Sokolowska B."/>
        </authorList>
    </citation>
    <scope>NUCLEOTIDE SEQUENCE [LARGE SCALE GENOMIC DNA]</scope>
    <source>
        <strain evidence="2 3">KKP 3000</strain>
    </source>
</reference>
<evidence type="ECO:0000313" key="3">
    <source>
        <dbReference type="Proteomes" id="UP001579974"/>
    </source>
</evidence>
<accession>A0ABV5AH66</accession>
<organism evidence="2 3">
    <name type="scientific">Alicyclobacillus fastidiosus</name>
    <dbReference type="NCBI Taxonomy" id="392011"/>
    <lineage>
        <taxon>Bacteria</taxon>
        <taxon>Bacillati</taxon>
        <taxon>Bacillota</taxon>
        <taxon>Bacilli</taxon>
        <taxon>Bacillales</taxon>
        <taxon>Alicyclobacillaceae</taxon>
        <taxon>Alicyclobacillus</taxon>
    </lineage>
</organism>
<keyword evidence="3" id="KW-1185">Reference proteome</keyword>